<evidence type="ECO:0000313" key="1">
    <source>
        <dbReference type="EMBL" id="KAI5662870.1"/>
    </source>
</evidence>
<protein>
    <submittedName>
        <fullName evidence="1">Uncharacterized protein</fullName>
    </submittedName>
</protein>
<evidence type="ECO:0000313" key="2">
    <source>
        <dbReference type="Proteomes" id="UP001060085"/>
    </source>
</evidence>
<dbReference type="Proteomes" id="UP001060085">
    <property type="component" value="Linkage Group LG05"/>
</dbReference>
<keyword evidence="2" id="KW-1185">Reference proteome</keyword>
<name>A0ACC0ARI6_CATRO</name>
<organism evidence="1 2">
    <name type="scientific">Catharanthus roseus</name>
    <name type="common">Madagascar periwinkle</name>
    <name type="synonym">Vinca rosea</name>
    <dbReference type="NCBI Taxonomy" id="4058"/>
    <lineage>
        <taxon>Eukaryota</taxon>
        <taxon>Viridiplantae</taxon>
        <taxon>Streptophyta</taxon>
        <taxon>Embryophyta</taxon>
        <taxon>Tracheophyta</taxon>
        <taxon>Spermatophyta</taxon>
        <taxon>Magnoliopsida</taxon>
        <taxon>eudicotyledons</taxon>
        <taxon>Gunneridae</taxon>
        <taxon>Pentapetalae</taxon>
        <taxon>asterids</taxon>
        <taxon>lamiids</taxon>
        <taxon>Gentianales</taxon>
        <taxon>Apocynaceae</taxon>
        <taxon>Rauvolfioideae</taxon>
        <taxon>Vinceae</taxon>
        <taxon>Catharanthinae</taxon>
        <taxon>Catharanthus</taxon>
    </lineage>
</organism>
<reference evidence="2" key="1">
    <citation type="journal article" date="2023" name="Nat. Plants">
        <title>Single-cell RNA sequencing provides a high-resolution roadmap for understanding the multicellular compartmentation of specialized metabolism.</title>
        <authorList>
            <person name="Sun S."/>
            <person name="Shen X."/>
            <person name="Li Y."/>
            <person name="Li Y."/>
            <person name="Wang S."/>
            <person name="Li R."/>
            <person name="Zhang H."/>
            <person name="Shen G."/>
            <person name="Guo B."/>
            <person name="Wei J."/>
            <person name="Xu J."/>
            <person name="St-Pierre B."/>
            <person name="Chen S."/>
            <person name="Sun C."/>
        </authorList>
    </citation>
    <scope>NUCLEOTIDE SEQUENCE [LARGE SCALE GENOMIC DNA]</scope>
</reference>
<accession>A0ACC0ARI6</accession>
<comment type="caution">
    <text evidence="1">The sequence shown here is derived from an EMBL/GenBank/DDBJ whole genome shotgun (WGS) entry which is preliminary data.</text>
</comment>
<proteinExistence type="predicted"/>
<gene>
    <name evidence="1" type="ORF">M9H77_22193</name>
</gene>
<dbReference type="EMBL" id="CM044705">
    <property type="protein sequence ID" value="KAI5662870.1"/>
    <property type="molecule type" value="Genomic_DNA"/>
</dbReference>
<sequence>MKYEQQASMKNHSFKATLDHPNTIQGQTNRWSLKNLALGGGGESEANLVLGCFFLDDCCLVDIPVQCVLVWMEWEKVVPYEELLFISHECNRYSEILPSRSHLGGLKQ</sequence>